<accession>A0A099W6V9</accession>
<evidence type="ECO:0000313" key="13">
    <source>
        <dbReference type="EMBL" id="MBC2242701.1"/>
    </source>
</evidence>
<evidence type="ECO:0000313" key="21">
    <source>
        <dbReference type="Proteomes" id="UP000541735"/>
    </source>
</evidence>
<dbReference type="Proteomes" id="UP000541735">
    <property type="component" value="Unassembled WGS sequence"/>
</dbReference>
<feature type="transmembrane region" description="Helical" evidence="1">
    <location>
        <begin position="110"/>
        <end position="143"/>
    </location>
</feature>
<dbReference type="EMBL" id="JAARUV010000001">
    <property type="protein sequence ID" value="MBC1777930.1"/>
    <property type="molecule type" value="Genomic_DNA"/>
</dbReference>
<dbReference type="EMBL" id="JAARZS010000002">
    <property type="protein sequence ID" value="MBC2282998.1"/>
    <property type="molecule type" value="Genomic_DNA"/>
</dbReference>
<name>A0A099W6V9_9LIST</name>
<dbReference type="EMBL" id="JAARVD010000001">
    <property type="protein sequence ID" value="MBC1795305.1"/>
    <property type="molecule type" value="Genomic_DNA"/>
</dbReference>
<evidence type="ECO:0000313" key="11">
    <source>
        <dbReference type="EMBL" id="MBC2165364.1"/>
    </source>
</evidence>
<evidence type="ECO:0000313" key="19">
    <source>
        <dbReference type="Proteomes" id="UP000529446"/>
    </source>
</evidence>
<evidence type="ECO:0000313" key="6">
    <source>
        <dbReference type="EMBL" id="MBC1777930.1"/>
    </source>
</evidence>
<evidence type="ECO:0000313" key="16">
    <source>
        <dbReference type="EMBL" id="MBC2372596.1"/>
    </source>
</evidence>
<dbReference type="EMBL" id="JAARYH010000001">
    <property type="protein sequence ID" value="MBC2165364.1"/>
    <property type="molecule type" value="Genomic_DNA"/>
</dbReference>
<evidence type="ECO:0000313" key="30">
    <source>
        <dbReference type="Proteomes" id="UP000586951"/>
    </source>
</evidence>
<keyword evidence="1" id="KW-0472">Membrane</keyword>
<evidence type="ECO:0000313" key="23">
    <source>
        <dbReference type="Proteomes" id="UP000543379"/>
    </source>
</evidence>
<gene>
    <name evidence="3" type="ORF">EP57_09310</name>
    <name evidence="4" type="ORF">HB811_02205</name>
    <name evidence="5" type="ORF">HB907_03605</name>
    <name evidence="16" type="ORF">HBP98_11345</name>
    <name evidence="6" type="ORF">HCA46_03690</name>
    <name evidence="7" type="ORF">HCA52_01380</name>
    <name evidence="8" type="ORF">HCA55_01150</name>
    <name evidence="9" type="ORF">HCA78_09520</name>
    <name evidence="10" type="ORF">HCB06_11175</name>
    <name evidence="13" type="ORF">HCB25_01405</name>
    <name evidence="11" type="ORF">HCB26_02085</name>
    <name evidence="12" type="ORF">HCB27_10040</name>
    <name evidence="14" type="ORF">HCB69_01235</name>
    <name evidence="15" type="ORF">HCC36_01910</name>
</gene>
<evidence type="ECO:0000313" key="4">
    <source>
        <dbReference type="EMBL" id="MBC1315574.1"/>
    </source>
</evidence>
<dbReference type="Proteomes" id="UP000585696">
    <property type="component" value="Unassembled WGS sequence"/>
</dbReference>
<dbReference type="Proteomes" id="UP000543005">
    <property type="component" value="Unassembled WGS sequence"/>
</dbReference>
<keyword evidence="1" id="KW-0812">Transmembrane</keyword>
<evidence type="ECO:0000313" key="26">
    <source>
        <dbReference type="Proteomes" id="UP000547643"/>
    </source>
</evidence>
<dbReference type="RefSeq" id="WP_036085950.1">
    <property type="nucleotide sequence ID" value="NZ_CBCSHQ010000004.1"/>
</dbReference>
<dbReference type="Proteomes" id="UP000550367">
    <property type="component" value="Unassembled WGS sequence"/>
</dbReference>
<organism evidence="3 17">
    <name type="scientific">Listeria booriae</name>
    <dbReference type="NCBI Taxonomy" id="1552123"/>
    <lineage>
        <taxon>Bacteria</taxon>
        <taxon>Bacillati</taxon>
        <taxon>Bacillota</taxon>
        <taxon>Bacilli</taxon>
        <taxon>Bacillales</taxon>
        <taxon>Listeriaceae</taxon>
        <taxon>Listeria</taxon>
    </lineage>
</organism>
<dbReference type="EMBL" id="JAARZT010000003">
    <property type="protein sequence ID" value="MBC2291973.1"/>
    <property type="molecule type" value="Genomic_DNA"/>
</dbReference>
<evidence type="ECO:0000313" key="20">
    <source>
        <dbReference type="Proteomes" id="UP000539064"/>
    </source>
</evidence>
<reference evidence="18 19" key="2">
    <citation type="submission" date="2020-03" db="EMBL/GenBank/DDBJ databases">
        <title>Soil Listeria distribution.</title>
        <authorList>
            <person name="Liao J."/>
            <person name="Wiedmann M."/>
        </authorList>
    </citation>
    <scope>NUCLEOTIDE SEQUENCE [LARGE SCALE GENOMIC DNA]</scope>
    <source>
        <strain evidence="15 22">FSL L7-0051</strain>
        <strain evidence="14 29">FSL L7-0054</strain>
        <strain evidence="13 28">FSL L7-0153</strain>
        <strain evidence="11 18">FSL L7-0245</strain>
        <strain evidence="12 21">FSL L7-0259</strain>
        <strain evidence="10 19">FSL L7-0360</strain>
        <strain evidence="9 25">FSL L7-0435</strain>
        <strain evidence="7 20">FSL L7-0978</strain>
        <strain evidence="8 27">FSL L7-0990</strain>
        <strain evidence="6 26">FSL L7-1017</strain>
        <strain evidence="5 30">FSL L7-1427</strain>
        <strain evidence="4 23">FSL L7-1816</strain>
        <strain evidence="16 24">FSL L7-1850</strain>
    </source>
</reference>
<evidence type="ECO:0000313" key="27">
    <source>
        <dbReference type="Proteomes" id="UP000548082"/>
    </source>
</evidence>
<evidence type="ECO:0000256" key="1">
    <source>
        <dbReference type="SAM" id="Phobius"/>
    </source>
</evidence>
<comment type="caution">
    <text evidence="3">The sequence shown here is derived from an EMBL/GenBank/DDBJ whole genome shotgun (WGS) entry which is preliminary data.</text>
</comment>
<evidence type="ECO:0000313" key="15">
    <source>
        <dbReference type="EMBL" id="MBC2291973.1"/>
    </source>
</evidence>
<evidence type="ECO:0000313" key="8">
    <source>
        <dbReference type="EMBL" id="MBC1795305.1"/>
    </source>
</evidence>
<evidence type="ECO:0000313" key="3">
    <source>
        <dbReference type="EMBL" id="KGL40742.1"/>
    </source>
</evidence>
<feature type="domain" description="DUF4064" evidence="2">
    <location>
        <begin position="3"/>
        <end position="120"/>
    </location>
</feature>
<dbReference type="Proteomes" id="UP000529446">
    <property type="component" value="Unassembled WGS sequence"/>
</dbReference>
<dbReference type="Proteomes" id="UP000029844">
    <property type="component" value="Unassembled WGS sequence"/>
</dbReference>
<evidence type="ECO:0000259" key="2">
    <source>
        <dbReference type="Pfam" id="PF13273"/>
    </source>
</evidence>
<keyword evidence="17" id="KW-1185">Reference proteome</keyword>
<dbReference type="InterPro" id="IPR025273">
    <property type="entry name" value="DUF4064"/>
</dbReference>
<dbReference type="Proteomes" id="UP000539064">
    <property type="component" value="Unassembled WGS sequence"/>
</dbReference>
<keyword evidence="1" id="KW-1133">Transmembrane helix</keyword>
<evidence type="ECO:0000313" key="18">
    <source>
        <dbReference type="Proteomes" id="UP000519573"/>
    </source>
</evidence>
<dbReference type="EMBL" id="JNFA01000023">
    <property type="protein sequence ID" value="KGL40742.1"/>
    <property type="molecule type" value="Genomic_DNA"/>
</dbReference>
<dbReference type="EMBL" id="JAARYY010000001">
    <property type="protein sequence ID" value="MBC2242701.1"/>
    <property type="molecule type" value="Genomic_DNA"/>
</dbReference>
<evidence type="ECO:0000313" key="25">
    <source>
        <dbReference type="Proteomes" id="UP000546806"/>
    </source>
</evidence>
<proteinExistence type="predicted"/>
<dbReference type="EMBL" id="JAARYD010000004">
    <property type="protein sequence ID" value="MBC2176958.1"/>
    <property type="molecule type" value="Genomic_DNA"/>
</dbReference>
<dbReference type="Proteomes" id="UP000546244">
    <property type="component" value="Unassembled WGS sequence"/>
</dbReference>
<evidence type="ECO:0000313" key="10">
    <source>
        <dbReference type="EMBL" id="MBC2117177.1"/>
    </source>
</evidence>
<protein>
    <submittedName>
        <fullName evidence="4">DUF4064 domain-containing protein</fullName>
    </submittedName>
</protein>
<dbReference type="EMBL" id="JAARRU010000001">
    <property type="protein sequence ID" value="MBC1564476.1"/>
    <property type="molecule type" value="Genomic_DNA"/>
</dbReference>
<dbReference type="Proteomes" id="UP000543379">
    <property type="component" value="Unassembled WGS sequence"/>
</dbReference>
<dbReference type="Proteomes" id="UP000547643">
    <property type="component" value="Unassembled WGS sequence"/>
</dbReference>
<dbReference type="Proteomes" id="UP000586951">
    <property type="component" value="Unassembled WGS sequence"/>
</dbReference>
<dbReference type="EMBL" id="JAARMV010000002">
    <property type="protein sequence ID" value="MBC2372596.1"/>
    <property type="molecule type" value="Genomic_DNA"/>
</dbReference>
<dbReference type="OrthoDB" id="2357232at2"/>
<evidence type="ECO:0000313" key="14">
    <source>
        <dbReference type="EMBL" id="MBC2282998.1"/>
    </source>
</evidence>
<evidence type="ECO:0000313" key="24">
    <source>
        <dbReference type="Proteomes" id="UP000546244"/>
    </source>
</evidence>
<sequence length="152" mass="16174">MIKRTAEVVLSVIGMLFGMVTLFGFTAIGFILDKAINKPGGAETFTEDYYKQLKESGIPVSEVPSAKQILDMVHTYAILALIAAIIFTVLVIIGLVCITGNKKPVLAGFMFLIAGILVTIGGFVVAGFVPGLLLVIAAILSFVRKPKDPFAI</sequence>
<evidence type="ECO:0000313" key="29">
    <source>
        <dbReference type="Proteomes" id="UP000585696"/>
    </source>
</evidence>
<evidence type="ECO:0000313" key="17">
    <source>
        <dbReference type="Proteomes" id="UP000029844"/>
    </source>
</evidence>
<dbReference type="EMBL" id="JAARWW010000004">
    <property type="protein sequence ID" value="MBC2004006.1"/>
    <property type="molecule type" value="Genomic_DNA"/>
</dbReference>
<evidence type="ECO:0000313" key="7">
    <source>
        <dbReference type="EMBL" id="MBC1792053.1"/>
    </source>
</evidence>
<dbReference type="AlphaFoldDB" id="A0A099W6V9"/>
<dbReference type="eggNOG" id="ENOG50331VC">
    <property type="taxonomic scope" value="Bacteria"/>
</dbReference>
<dbReference type="Pfam" id="PF13273">
    <property type="entry name" value="DUF4064"/>
    <property type="match status" value="1"/>
</dbReference>
<evidence type="ECO:0000313" key="12">
    <source>
        <dbReference type="EMBL" id="MBC2176958.1"/>
    </source>
</evidence>
<evidence type="ECO:0000313" key="5">
    <source>
        <dbReference type="EMBL" id="MBC1564476.1"/>
    </source>
</evidence>
<dbReference type="Proteomes" id="UP000546806">
    <property type="component" value="Unassembled WGS sequence"/>
</dbReference>
<dbReference type="GeneID" id="58717569"/>
<evidence type="ECO:0000313" key="22">
    <source>
        <dbReference type="Proteomes" id="UP000543005"/>
    </source>
</evidence>
<dbReference type="Proteomes" id="UP000548082">
    <property type="component" value="Unassembled WGS sequence"/>
</dbReference>
<dbReference type="Proteomes" id="UP000519573">
    <property type="component" value="Unassembled WGS sequence"/>
</dbReference>
<evidence type="ECO:0000313" key="28">
    <source>
        <dbReference type="Proteomes" id="UP000550367"/>
    </source>
</evidence>
<evidence type="ECO:0000313" key="9">
    <source>
        <dbReference type="EMBL" id="MBC2004006.1"/>
    </source>
</evidence>
<reference evidence="3 17" key="1">
    <citation type="submission" date="2014-05" db="EMBL/GenBank/DDBJ databases">
        <title>Novel Listeriaceae from food processing environments.</title>
        <authorList>
            <person name="den Bakker H.C."/>
        </authorList>
    </citation>
    <scope>NUCLEOTIDE SEQUENCE [LARGE SCALE GENOMIC DNA]</scope>
    <source>
        <strain evidence="3 17">FSL A5-0281</strain>
    </source>
</reference>
<dbReference type="EMBL" id="JAAROV010000001">
    <property type="protein sequence ID" value="MBC1315574.1"/>
    <property type="molecule type" value="Genomic_DNA"/>
</dbReference>
<dbReference type="EMBL" id="JAARVG010000001">
    <property type="protein sequence ID" value="MBC1792053.1"/>
    <property type="molecule type" value="Genomic_DNA"/>
</dbReference>
<dbReference type="STRING" id="1552123.EP57_09310"/>
<feature type="transmembrane region" description="Helical" evidence="1">
    <location>
        <begin position="12"/>
        <end position="32"/>
    </location>
</feature>
<feature type="transmembrane region" description="Helical" evidence="1">
    <location>
        <begin position="76"/>
        <end position="98"/>
    </location>
</feature>
<dbReference type="EMBL" id="JAARXI010000006">
    <property type="protein sequence ID" value="MBC2117177.1"/>
    <property type="molecule type" value="Genomic_DNA"/>
</dbReference>